<evidence type="ECO:0000313" key="1">
    <source>
        <dbReference type="EMBL" id="AGU15278.1"/>
    </source>
</evidence>
<dbReference type="EMBL" id="CP006365">
    <property type="protein sequence ID" value="AGU15278.1"/>
    <property type="molecule type" value="Genomic_DNA"/>
</dbReference>
<keyword evidence="2" id="KW-1185">Reference proteome</keyword>
<dbReference type="Pfam" id="PF11248">
    <property type="entry name" value="DUF3046"/>
    <property type="match status" value="1"/>
</dbReference>
<organism evidence="1 2">
    <name type="scientific">Corynebacterium argentoratense DSM 44202</name>
    <dbReference type="NCBI Taxonomy" id="1348662"/>
    <lineage>
        <taxon>Bacteria</taxon>
        <taxon>Bacillati</taxon>
        <taxon>Actinomycetota</taxon>
        <taxon>Actinomycetes</taxon>
        <taxon>Mycobacteriales</taxon>
        <taxon>Corynebacteriaceae</taxon>
        <taxon>Corynebacterium</taxon>
    </lineage>
</organism>
<sequence>MRLAQFYALIEGEFGRSYGDWILSSHVLPFRGISAREAIERGDDLRDVWLDICKEFDVPEQRWLGEDI</sequence>
<dbReference type="GeneID" id="78249926"/>
<name>U3GXM9_9CORY</name>
<dbReference type="KEGG" id="caz:CARG_05755"/>
<dbReference type="eggNOG" id="ENOG502ZH1R">
    <property type="taxonomic scope" value="Bacteria"/>
</dbReference>
<dbReference type="AlphaFoldDB" id="U3GXM9"/>
<protein>
    <recommendedName>
        <fullName evidence="3">DUF3046 domain-containing protein</fullName>
    </recommendedName>
</protein>
<evidence type="ECO:0008006" key="3">
    <source>
        <dbReference type="Google" id="ProtNLM"/>
    </source>
</evidence>
<dbReference type="InterPro" id="IPR021408">
    <property type="entry name" value="DUF3046"/>
</dbReference>
<gene>
    <name evidence="1" type="ORF">CARG_05755</name>
</gene>
<dbReference type="STRING" id="1348662.CARG_05755"/>
<proteinExistence type="predicted"/>
<dbReference type="HOGENOM" id="CLU_179041_0_0_11"/>
<dbReference type="Proteomes" id="UP000016943">
    <property type="component" value="Chromosome"/>
</dbReference>
<accession>U3GXM9</accession>
<dbReference type="OrthoDB" id="3215033at2"/>
<dbReference type="RefSeq" id="WP_020976433.1">
    <property type="nucleotide sequence ID" value="NC_022198.1"/>
</dbReference>
<reference evidence="1 2" key="1">
    <citation type="journal article" date="2013" name="Genome Announc.">
        <title>Whole-Genome Sequence of the Clinical Strain Corynebacterium argentoratense DSM 44202, Isolated from a Human Throat Specimen.</title>
        <authorList>
            <person name="Bomholt C."/>
            <person name="Glaub A."/>
            <person name="Gravermann K."/>
            <person name="Albersmeier A."/>
            <person name="Brinkrolf K."/>
            <person name="Ruckert C."/>
            <person name="Tauch A."/>
        </authorList>
    </citation>
    <scope>NUCLEOTIDE SEQUENCE [LARGE SCALE GENOMIC DNA]</scope>
    <source>
        <strain evidence="1">DSM 44202</strain>
    </source>
</reference>
<evidence type="ECO:0000313" key="2">
    <source>
        <dbReference type="Proteomes" id="UP000016943"/>
    </source>
</evidence>
<dbReference type="PATRIC" id="fig|1348662.3.peg.1126"/>